<name>A0ACC0WGL6_9STRA</name>
<proteinExistence type="predicted"/>
<dbReference type="Proteomes" id="UP001163321">
    <property type="component" value="Chromosome 13"/>
</dbReference>
<reference evidence="1 2" key="1">
    <citation type="journal article" date="2022" name="bioRxiv">
        <title>The genome of the oomycete Peronosclerospora sorghi, a cosmopolitan pathogen of maize and sorghum, is inflated with dispersed pseudogenes.</title>
        <authorList>
            <person name="Fletcher K."/>
            <person name="Martin F."/>
            <person name="Isakeit T."/>
            <person name="Cavanaugh K."/>
            <person name="Magill C."/>
            <person name="Michelmore R."/>
        </authorList>
    </citation>
    <scope>NUCLEOTIDE SEQUENCE [LARGE SCALE GENOMIC DNA]</scope>
    <source>
        <strain evidence="1">P6</strain>
    </source>
</reference>
<evidence type="ECO:0000313" key="1">
    <source>
        <dbReference type="EMBL" id="KAI9917194.1"/>
    </source>
</evidence>
<gene>
    <name evidence="1" type="ORF">PsorP6_013288</name>
</gene>
<accession>A0ACC0WGL6</accession>
<organism evidence="1 2">
    <name type="scientific">Peronosclerospora sorghi</name>
    <dbReference type="NCBI Taxonomy" id="230839"/>
    <lineage>
        <taxon>Eukaryota</taxon>
        <taxon>Sar</taxon>
        <taxon>Stramenopiles</taxon>
        <taxon>Oomycota</taxon>
        <taxon>Peronosporomycetes</taxon>
        <taxon>Peronosporales</taxon>
        <taxon>Peronosporaceae</taxon>
        <taxon>Peronosclerospora</taxon>
    </lineage>
</organism>
<protein>
    <submittedName>
        <fullName evidence="1">Uncharacterized protein</fullName>
    </submittedName>
</protein>
<sequence>MQPSFPVFRTSKRRTKQGATRGASEVVAEPRPLFSPRTSSEVHVFDDKVTRETGRTDRPKRCGSRRMMLQAQSAWTRRRRQFLSWKDQTTTKAATALQGCYKLARRFEVASWKRRRKPEVPHDDLFAGETTLRSCQRVPSGTKSSCQTASHPTRTRTSVVSAINALLTSTHAFEDDERGQASSQRAIMVSRRRTHRSTSLELKANDCSHAQTATCSPERLFHTLPLTKREKKEEMDAFFLSTHLPFRKTTLYGQEHVIANNWI</sequence>
<dbReference type="EMBL" id="CM047592">
    <property type="protein sequence ID" value="KAI9917194.1"/>
    <property type="molecule type" value="Genomic_DNA"/>
</dbReference>
<comment type="caution">
    <text evidence="1">The sequence shown here is derived from an EMBL/GenBank/DDBJ whole genome shotgun (WGS) entry which is preliminary data.</text>
</comment>
<keyword evidence="2" id="KW-1185">Reference proteome</keyword>
<evidence type="ECO:0000313" key="2">
    <source>
        <dbReference type="Proteomes" id="UP001163321"/>
    </source>
</evidence>